<dbReference type="Pfam" id="PF19305">
    <property type="entry name" value="MmgE_PrpD_C"/>
    <property type="match status" value="1"/>
</dbReference>
<dbReference type="PANTHER" id="PTHR16943">
    <property type="entry name" value="2-METHYLCITRATE DEHYDRATASE-RELATED"/>
    <property type="match status" value="1"/>
</dbReference>
<proteinExistence type="inferred from homology"/>
<dbReference type="Pfam" id="PF03972">
    <property type="entry name" value="MmgE_PrpD_N"/>
    <property type="match status" value="1"/>
</dbReference>
<dbReference type="InterPro" id="IPR042183">
    <property type="entry name" value="MmgE/PrpD_sf_1"/>
</dbReference>
<dbReference type="EMBL" id="BAABFO010000001">
    <property type="protein sequence ID" value="GAA4323129.1"/>
    <property type="molecule type" value="Genomic_DNA"/>
</dbReference>
<evidence type="ECO:0000313" key="4">
    <source>
        <dbReference type="EMBL" id="GAA4323129.1"/>
    </source>
</evidence>
<dbReference type="SUPFAM" id="SSF103378">
    <property type="entry name" value="2-methylcitrate dehydratase PrpD"/>
    <property type="match status" value="1"/>
</dbReference>
<dbReference type="InterPro" id="IPR042188">
    <property type="entry name" value="MmgE/PrpD_sf_2"/>
</dbReference>
<comment type="caution">
    <text evidence="4">The sequence shown here is derived from an EMBL/GenBank/DDBJ whole genome shotgun (WGS) entry which is preliminary data.</text>
</comment>
<dbReference type="RefSeq" id="WP_345245728.1">
    <property type="nucleotide sequence ID" value="NZ_BAABFO010000001.1"/>
</dbReference>
<dbReference type="Proteomes" id="UP001501671">
    <property type="component" value="Unassembled WGS sequence"/>
</dbReference>
<protein>
    <submittedName>
        <fullName evidence="4">MmgE/PrpD family protein</fullName>
    </submittedName>
</protein>
<gene>
    <name evidence="4" type="ORF">GCM10023144_03730</name>
</gene>
<reference evidence="5" key="1">
    <citation type="journal article" date="2019" name="Int. J. Syst. Evol. Microbiol.">
        <title>The Global Catalogue of Microorganisms (GCM) 10K type strain sequencing project: providing services to taxonomists for standard genome sequencing and annotation.</title>
        <authorList>
            <consortium name="The Broad Institute Genomics Platform"/>
            <consortium name="The Broad Institute Genome Sequencing Center for Infectious Disease"/>
            <person name="Wu L."/>
            <person name="Ma J."/>
        </authorList>
    </citation>
    <scope>NUCLEOTIDE SEQUENCE [LARGE SCALE GENOMIC DNA]</scope>
    <source>
        <strain evidence="5">JCM 17666</strain>
    </source>
</reference>
<keyword evidence="5" id="KW-1185">Reference proteome</keyword>
<dbReference type="Gene3D" id="3.30.1330.120">
    <property type="entry name" value="2-methylcitrate dehydratase PrpD"/>
    <property type="match status" value="1"/>
</dbReference>
<sequence>MDETTARLVDYALAARAGTPPADAREACKRSLIDSFACALGAFDTPLAGLARGTARRYAGAQPAASVWGCGWTTSADMAAFANGTMLRLLDLSDAYRVRSGGHPSDVIAAVIAAADAGGASGAAAIAAAVAAYEVYCGCCDSVDLNTMGWDQPVYGVVGSAIGAGMLFGLDREQLGHAVGLALAPSLALLQTRRGTLSNWKNCAGANAARNAVFAALLARDGFTGPDAVFEGKSGLFDITGRFDWDLPAARGQAHRITRVNLKNFPLCAHGQAGAWAALELYPAVRGREIVSIQADVYAQTLHEMASEPSKWAPATSETADHSLPYVLAVGLADGRIDAASFLPSRLADPALAALMRKTEVTVDPALSGRFPQSSPCRLTVRTADGAIHVAEIASAKGHADHPLDAAAVAAKFRSLAQPRCGGPAAAAFLDAMQSLEEAPDIRAVLALLADTETRSAEPRA</sequence>
<evidence type="ECO:0000259" key="3">
    <source>
        <dbReference type="Pfam" id="PF19305"/>
    </source>
</evidence>
<evidence type="ECO:0000256" key="1">
    <source>
        <dbReference type="ARBA" id="ARBA00006174"/>
    </source>
</evidence>
<accession>A0ABP8GEY3</accession>
<organism evidence="4 5">
    <name type="scientific">Pigmentiphaga soli</name>
    <dbReference type="NCBI Taxonomy" id="1007095"/>
    <lineage>
        <taxon>Bacteria</taxon>
        <taxon>Pseudomonadati</taxon>
        <taxon>Pseudomonadota</taxon>
        <taxon>Betaproteobacteria</taxon>
        <taxon>Burkholderiales</taxon>
        <taxon>Alcaligenaceae</taxon>
        <taxon>Pigmentiphaga</taxon>
    </lineage>
</organism>
<evidence type="ECO:0000259" key="2">
    <source>
        <dbReference type="Pfam" id="PF03972"/>
    </source>
</evidence>
<dbReference type="InterPro" id="IPR045337">
    <property type="entry name" value="MmgE_PrpD_C"/>
</dbReference>
<feature type="domain" description="MmgE/PrpD N-terminal" evidence="2">
    <location>
        <begin position="7"/>
        <end position="240"/>
    </location>
</feature>
<dbReference type="InterPro" id="IPR005656">
    <property type="entry name" value="MmgE_PrpD"/>
</dbReference>
<dbReference type="InterPro" id="IPR045336">
    <property type="entry name" value="MmgE_PrpD_N"/>
</dbReference>
<dbReference type="Gene3D" id="1.10.4100.10">
    <property type="entry name" value="2-methylcitrate dehydratase PrpD"/>
    <property type="match status" value="1"/>
</dbReference>
<comment type="similarity">
    <text evidence="1">Belongs to the PrpD family.</text>
</comment>
<name>A0ABP8GEY3_9BURK</name>
<evidence type="ECO:0000313" key="5">
    <source>
        <dbReference type="Proteomes" id="UP001501671"/>
    </source>
</evidence>
<dbReference type="PANTHER" id="PTHR16943:SF8">
    <property type="entry name" value="2-METHYLCITRATE DEHYDRATASE"/>
    <property type="match status" value="1"/>
</dbReference>
<dbReference type="InterPro" id="IPR036148">
    <property type="entry name" value="MmgE/PrpD_sf"/>
</dbReference>
<feature type="domain" description="MmgE/PrpD C-terminal" evidence="3">
    <location>
        <begin position="265"/>
        <end position="437"/>
    </location>
</feature>